<dbReference type="NCBIfam" id="TIGR00422">
    <property type="entry name" value="valS"/>
    <property type="match status" value="1"/>
</dbReference>
<keyword evidence="2 11" id="KW-0963">Cytoplasm</keyword>
<dbReference type="PROSITE" id="PS00178">
    <property type="entry name" value="AA_TRNA_LIGASE_I"/>
    <property type="match status" value="1"/>
</dbReference>
<evidence type="ECO:0000256" key="2">
    <source>
        <dbReference type="ARBA" id="ARBA00022490"/>
    </source>
</evidence>
<gene>
    <name evidence="11" type="primary">valS</name>
    <name evidence="14" type="ORF">HA336_03310</name>
</gene>
<dbReference type="SUPFAM" id="SSF47323">
    <property type="entry name" value="Anticodon-binding domain of a subclass of class I aminoacyl-tRNA synthetases"/>
    <property type="match status" value="1"/>
</dbReference>
<proteinExistence type="inferred from homology"/>
<comment type="caution">
    <text evidence="14">The sequence shown here is derived from an EMBL/GenBank/DDBJ whole genome shotgun (WGS) entry which is preliminary data.</text>
</comment>
<dbReference type="GeneID" id="1478019"/>
<evidence type="ECO:0000256" key="3">
    <source>
        <dbReference type="ARBA" id="ARBA00022598"/>
    </source>
</evidence>
<dbReference type="InterPro" id="IPR013155">
    <property type="entry name" value="M/V/L/I-tRNA-synth_anticd-bd"/>
</dbReference>
<dbReference type="GO" id="GO:0005524">
    <property type="term" value="F:ATP binding"/>
    <property type="evidence" value="ECO:0007669"/>
    <property type="project" value="UniProtKB-UniRule"/>
</dbReference>
<keyword evidence="3 11" id="KW-0436">Ligase</keyword>
<evidence type="ECO:0000256" key="11">
    <source>
        <dbReference type="HAMAP-Rule" id="MF_02005"/>
    </source>
</evidence>
<evidence type="ECO:0000256" key="6">
    <source>
        <dbReference type="ARBA" id="ARBA00022917"/>
    </source>
</evidence>
<keyword evidence="5 11" id="KW-0067">ATP-binding</keyword>
<dbReference type="GO" id="GO:0002161">
    <property type="term" value="F:aminoacyl-tRNA deacylase activity"/>
    <property type="evidence" value="ECO:0007669"/>
    <property type="project" value="InterPro"/>
</dbReference>
<dbReference type="HAMAP" id="MF_02005">
    <property type="entry name" value="Val_tRNA_synth_type2"/>
    <property type="match status" value="1"/>
</dbReference>
<dbReference type="InterPro" id="IPR014729">
    <property type="entry name" value="Rossmann-like_a/b/a_fold"/>
</dbReference>
<evidence type="ECO:0000256" key="7">
    <source>
        <dbReference type="ARBA" id="ARBA00023146"/>
    </source>
</evidence>
<comment type="function">
    <text evidence="9 11">Catalyzes the attachment of valine to tRNA(Val). As ValRS can inadvertently accommodate and process structurally similar amino acids such as threonine, to avoid such errors, it has a 'posttransfer' editing activity that hydrolyzes mischarged Thr-tRNA(Val) in a tRNA-dependent manner.</text>
</comment>
<dbReference type="Gene3D" id="3.40.50.620">
    <property type="entry name" value="HUPs"/>
    <property type="match status" value="2"/>
</dbReference>
<dbReference type="InterPro" id="IPR009008">
    <property type="entry name" value="Val/Leu/Ile-tRNA-synth_edit"/>
</dbReference>
<dbReference type="SUPFAM" id="SSF52374">
    <property type="entry name" value="Nucleotidylyl transferase"/>
    <property type="match status" value="1"/>
</dbReference>
<dbReference type="Pfam" id="PF00133">
    <property type="entry name" value="tRNA-synt_1"/>
    <property type="match status" value="1"/>
</dbReference>
<dbReference type="PRINTS" id="PR00986">
    <property type="entry name" value="TRNASYNTHVAL"/>
</dbReference>
<comment type="catalytic activity">
    <reaction evidence="8 11">
        <text>tRNA(Val) + L-valine + ATP = L-valyl-tRNA(Val) + AMP + diphosphate</text>
        <dbReference type="Rhea" id="RHEA:10704"/>
        <dbReference type="Rhea" id="RHEA-COMP:9672"/>
        <dbReference type="Rhea" id="RHEA-COMP:9708"/>
        <dbReference type="ChEBI" id="CHEBI:30616"/>
        <dbReference type="ChEBI" id="CHEBI:33019"/>
        <dbReference type="ChEBI" id="CHEBI:57762"/>
        <dbReference type="ChEBI" id="CHEBI:78442"/>
        <dbReference type="ChEBI" id="CHEBI:78537"/>
        <dbReference type="ChEBI" id="CHEBI:456215"/>
        <dbReference type="EC" id="6.1.1.9"/>
    </reaction>
</comment>
<dbReference type="GO" id="GO:0006438">
    <property type="term" value="P:valyl-tRNA aminoacylation"/>
    <property type="evidence" value="ECO:0007669"/>
    <property type="project" value="UniProtKB-UniRule"/>
</dbReference>
<dbReference type="RefSeq" id="WP_011019792.1">
    <property type="nucleotide sequence ID" value="NZ_DUJS01000003.1"/>
</dbReference>
<dbReference type="Gene3D" id="3.30.720.200">
    <property type="match status" value="1"/>
</dbReference>
<dbReference type="InterPro" id="IPR022874">
    <property type="entry name" value="Valine-tRNA_ligase_type_2"/>
</dbReference>
<feature type="binding site" evidence="11">
    <location>
        <position position="555"/>
    </location>
    <ligand>
        <name>ATP</name>
        <dbReference type="ChEBI" id="CHEBI:30616"/>
    </ligand>
</feature>
<dbReference type="InterPro" id="IPR002303">
    <property type="entry name" value="Valyl-tRNA_ligase"/>
</dbReference>
<evidence type="ECO:0000256" key="10">
    <source>
        <dbReference type="ARBA" id="ARBA00061452"/>
    </source>
</evidence>
<dbReference type="SMR" id="A0A832TG88"/>
<sequence length="914" mass="105317">MPGEAPVEDYDPKEIEPKWRERWLEERKYRFEGGEDRPAFVIDTPPPYPTGELHMGHVLNWTYMDVVARYKRMCGYDVFFPQGWDCHGLPTEVKVEEIHGITKRDAPRREFRKLCEELTLENIRKMREQLIQLGCSIDWWTDCIDYENEELKELGSYVTMDPDYIRRSQYGFLELLEKGYAYREEHPVNWCPRCETAIAFAEVEYVTRETYLNYIEFPVADGDGSVTIATTRPELLPACVAVAVHPDDDRYSDLVGKKLVVPLHERFGDRDTPWEVPVIADEEVDPEFGTGIVMICTFGDKQDVAWVKRHDLPIVRAIDEQGKMTEVAGEFAGMEVEEARAAIVEALKEEGYLVKREKITQNVGVCWRCKTPIEILVKEQWFVKVRELAEDVKEAARKMVWIPEHMRKRLEDWTESMDWDWCISRQRIFATPIPVWYCKECGEVIPAEKDQLPVDPTRDDPPVDECPKCGCSEFEPETDVMDTWMDSSITPLVITGWPDEEPDLPVDLRPQGHDIIRTWLYYTTVRALVHADTEPFKEILINGMVFGEDGYKMSKSRGNVVEPTEVIEEYGADALRYWAVSSGAPGSDVQYMTKTIKRGYRFAKKIWNVCRLAKDHIDDAPSVEEVEGDLTPADRWILSKFHRLVDEVTEHLESGYRFNDAIKAIEEFAWEELADDYLEMAKLRLYRPEELGEGSREAARAVLRHVLDGLLRLLAPFMPFVTEELYYRLFDESVHDQAWPEASEKWIDEGVEEVGEILREIVTEVRKAKTDAGLRMGAEFEGLTVHVQDEELAESLEKAIPDLKSATRAKEVEVEVGEPKLERVPVKVEPRMDVIGPKYRELTRDIIEYVENNPDEVASAIKEDGKAKLEIDGEKVVLDEECVDVEWELRVKGGEGKAVEIRPGVVVEIRGLST</sequence>
<dbReference type="InterPro" id="IPR009080">
    <property type="entry name" value="tRNAsynth_Ia_anticodon-bd"/>
</dbReference>
<protein>
    <recommendedName>
        <fullName evidence="11">Valine--tRNA ligase</fullName>
        <ecNumber evidence="11">6.1.1.9</ecNumber>
    </recommendedName>
    <alternativeName>
        <fullName evidence="11">Valyl-tRNA synthetase</fullName>
        <shortName evidence="11">ValRS</shortName>
    </alternativeName>
</protein>
<feature type="short sequence motif" description="'HIGH' region" evidence="11">
    <location>
        <begin position="47"/>
        <end position="57"/>
    </location>
</feature>
<dbReference type="InterPro" id="IPR033705">
    <property type="entry name" value="Anticodon_Ia_Val"/>
</dbReference>
<dbReference type="InterPro" id="IPR001412">
    <property type="entry name" value="aa-tRNA-synth_I_CS"/>
</dbReference>
<dbReference type="FunFam" id="3.40.50.620:FF:000192">
    <property type="entry name" value="Valine--tRNA ligase"/>
    <property type="match status" value="1"/>
</dbReference>
<comment type="similarity">
    <text evidence="10 11">Belongs to the class-I aminoacyl-tRNA synthetase family. ValS type 2 subfamily.</text>
</comment>
<comment type="subcellular location">
    <subcellularLocation>
        <location evidence="1 11">Cytoplasm</location>
    </subcellularLocation>
</comment>
<dbReference type="AlphaFoldDB" id="A0A832TG88"/>
<evidence type="ECO:0000313" key="15">
    <source>
        <dbReference type="Proteomes" id="UP000619545"/>
    </source>
</evidence>
<dbReference type="SUPFAM" id="SSF50677">
    <property type="entry name" value="ValRS/IleRS/LeuRS editing domain"/>
    <property type="match status" value="1"/>
</dbReference>
<dbReference type="FunFam" id="1.10.730.10:FF:000033">
    <property type="entry name" value="Valine--tRNA ligase"/>
    <property type="match status" value="1"/>
</dbReference>
<dbReference type="GO" id="GO:0005829">
    <property type="term" value="C:cytosol"/>
    <property type="evidence" value="ECO:0007669"/>
    <property type="project" value="TreeGrafter"/>
</dbReference>
<keyword evidence="6 11" id="KW-0648">Protein biosynthesis</keyword>
<dbReference type="EMBL" id="DUJS01000003">
    <property type="protein sequence ID" value="HII70244.1"/>
    <property type="molecule type" value="Genomic_DNA"/>
</dbReference>
<reference evidence="14" key="1">
    <citation type="journal article" date="2020" name="bioRxiv">
        <title>A rank-normalized archaeal taxonomy based on genome phylogeny resolves widespread incomplete and uneven classifications.</title>
        <authorList>
            <person name="Rinke C."/>
            <person name="Chuvochina M."/>
            <person name="Mussig A.J."/>
            <person name="Chaumeil P.-A."/>
            <person name="Waite D.W."/>
            <person name="Whitman W.B."/>
            <person name="Parks D.H."/>
            <person name="Hugenholtz P."/>
        </authorList>
    </citation>
    <scope>NUCLEOTIDE SEQUENCE</scope>
    <source>
        <strain evidence="14">UBA8853</strain>
    </source>
</reference>
<comment type="domain">
    <text evidence="11">ValRS has two distinct active sites: one for aminoacylation and one for editing. The misactivated threonine is translocated from the active site to the editing site.</text>
</comment>
<dbReference type="EC" id="6.1.1.9" evidence="11"/>
<evidence type="ECO:0000313" key="14">
    <source>
        <dbReference type="EMBL" id="HII70244.1"/>
    </source>
</evidence>
<dbReference type="PANTHER" id="PTHR11946">
    <property type="entry name" value="VALYL-TRNA SYNTHETASES"/>
    <property type="match status" value="1"/>
</dbReference>
<dbReference type="PANTHER" id="PTHR11946:SF93">
    <property type="entry name" value="VALINE--TRNA LIGASE, CHLOROPLASTIC_MITOCHONDRIAL 2"/>
    <property type="match status" value="1"/>
</dbReference>
<accession>A0A832TG88</accession>
<evidence type="ECO:0000256" key="8">
    <source>
        <dbReference type="ARBA" id="ARBA00047552"/>
    </source>
</evidence>
<name>A0A832TG88_9EURY</name>
<evidence type="ECO:0000256" key="4">
    <source>
        <dbReference type="ARBA" id="ARBA00022741"/>
    </source>
</evidence>
<evidence type="ECO:0000256" key="5">
    <source>
        <dbReference type="ARBA" id="ARBA00022840"/>
    </source>
</evidence>
<dbReference type="GO" id="GO:0004832">
    <property type="term" value="F:valine-tRNA ligase activity"/>
    <property type="evidence" value="ECO:0007669"/>
    <property type="project" value="UniProtKB-UniRule"/>
</dbReference>
<feature type="domain" description="Aminoacyl-tRNA synthetase class Ia" evidence="12">
    <location>
        <begin position="19"/>
        <end position="588"/>
    </location>
</feature>
<organism evidence="14 15">
    <name type="scientific">Methanopyrus kandleri</name>
    <dbReference type="NCBI Taxonomy" id="2320"/>
    <lineage>
        <taxon>Archaea</taxon>
        <taxon>Methanobacteriati</taxon>
        <taxon>Methanobacteriota</taxon>
        <taxon>Methanomada group</taxon>
        <taxon>Methanopyri</taxon>
        <taxon>Methanopyrales</taxon>
        <taxon>Methanopyraceae</taxon>
        <taxon>Methanopyrus</taxon>
    </lineage>
</organism>
<dbReference type="CDD" id="cd00817">
    <property type="entry name" value="ValRS_core"/>
    <property type="match status" value="1"/>
</dbReference>
<dbReference type="NCBIfam" id="NF009687">
    <property type="entry name" value="PRK13208.1"/>
    <property type="match status" value="1"/>
</dbReference>
<keyword evidence="7 11" id="KW-0030">Aminoacyl-tRNA synthetase</keyword>
<evidence type="ECO:0000259" key="13">
    <source>
        <dbReference type="Pfam" id="PF08264"/>
    </source>
</evidence>
<keyword evidence="4 11" id="KW-0547">Nucleotide-binding</keyword>
<dbReference type="OMA" id="LDTWMDS"/>
<dbReference type="Gene3D" id="1.10.730.10">
    <property type="entry name" value="Isoleucyl-tRNA Synthetase, Domain 1"/>
    <property type="match status" value="1"/>
</dbReference>
<evidence type="ECO:0000256" key="1">
    <source>
        <dbReference type="ARBA" id="ARBA00004496"/>
    </source>
</evidence>
<evidence type="ECO:0000256" key="9">
    <source>
        <dbReference type="ARBA" id="ARBA00055630"/>
    </source>
</evidence>
<feature type="short sequence motif" description="'KMSKS' region" evidence="11">
    <location>
        <begin position="552"/>
        <end position="556"/>
    </location>
</feature>
<dbReference type="InterPro" id="IPR002300">
    <property type="entry name" value="aa-tRNA-synth_Ia"/>
</dbReference>
<feature type="domain" description="Methionyl/Valyl/Leucyl/Isoleucyl-tRNA synthetase anticodon-binding" evidence="13">
    <location>
        <begin position="634"/>
        <end position="779"/>
    </location>
</feature>
<dbReference type="CDD" id="cd07962">
    <property type="entry name" value="Anticodon_Ia_Val"/>
    <property type="match status" value="1"/>
</dbReference>
<evidence type="ECO:0000259" key="12">
    <source>
        <dbReference type="Pfam" id="PF00133"/>
    </source>
</evidence>
<dbReference type="Proteomes" id="UP000619545">
    <property type="component" value="Unassembled WGS sequence"/>
</dbReference>
<dbReference type="Pfam" id="PF08264">
    <property type="entry name" value="Anticodon_1"/>
    <property type="match status" value="1"/>
</dbReference>